<name>A0A8W8I638_MAGGI</name>
<accession>A0A8W8I638</accession>
<dbReference type="Gene3D" id="2.30.29.30">
    <property type="entry name" value="Pleckstrin-homology domain (PH domain)/Phosphotyrosine-binding domain (PTB)"/>
    <property type="match status" value="1"/>
</dbReference>
<evidence type="ECO:0000313" key="3">
    <source>
        <dbReference type="EnsemblMetazoa" id="G1275.1:cds"/>
    </source>
</evidence>
<feature type="compositionally biased region" description="Polar residues" evidence="1">
    <location>
        <begin position="156"/>
        <end position="167"/>
    </location>
</feature>
<dbReference type="EnsemblMetazoa" id="G1275.1">
    <property type="protein sequence ID" value="G1275.1:cds"/>
    <property type="gene ID" value="G1275"/>
</dbReference>
<dbReference type="OrthoDB" id="6158543at2759"/>
<dbReference type="InterPro" id="IPR001849">
    <property type="entry name" value="PH_domain"/>
</dbReference>
<feature type="domain" description="PH" evidence="2">
    <location>
        <begin position="3"/>
        <end position="96"/>
    </location>
</feature>
<evidence type="ECO:0000313" key="4">
    <source>
        <dbReference type="Proteomes" id="UP000005408"/>
    </source>
</evidence>
<dbReference type="PROSITE" id="PS50003">
    <property type="entry name" value="PH_DOMAIN"/>
    <property type="match status" value="1"/>
</dbReference>
<reference evidence="3" key="1">
    <citation type="submission" date="2022-08" db="UniProtKB">
        <authorList>
            <consortium name="EnsemblMetazoa"/>
        </authorList>
    </citation>
    <scope>IDENTIFICATION</scope>
    <source>
        <strain evidence="3">05x7-T-G4-1.051#20</strain>
    </source>
</reference>
<evidence type="ECO:0000256" key="1">
    <source>
        <dbReference type="SAM" id="MobiDB-lite"/>
    </source>
</evidence>
<dbReference type="OMA" id="RKTKVWC"/>
<dbReference type="SMART" id="SM00233">
    <property type="entry name" value="PH"/>
    <property type="match status" value="1"/>
</dbReference>
<feature type="region of interest" description="Disordered" evidence="1">
    <location>
        <begin position="156"/>
        <end position="227"/>
    </location>
</feature>
<dbReference type="CDD" id="cd00821">
    <property type="entry name" value="PH"/>
    <property type="match status" value="1"/>
</dbReference>
<sequence>MTDVRFEGLLQKPGRIPGRKTKVWCVLSDQELLFYRENKRSSCVGSLELSLVRKVEKVVSNERDFRVDHKGKVVVYTAEDSAKRDEWITNLLDVLHANCNKQVPLAQNTVKCKLDTSRKQTLQDQGEISIQSRILSRKLSGVNNTVPRINDQTTFCENNISQGGQNSSRKEGPILKEEDKPEVKKTFAKETTTVAKEQPSNESHVFTSSGSSRRSKEAVTVKTDTTRQSSVQKVSEIVNKKGESTTNFETELVNSRRSDANGKIKQESFDLTKNIVGRSSIVPSTGKESRPDSGYETLAGSENRRSIITEEYGEVDISRVVMRRSRRSINSLTMNNSESEVPKIEQVPVSNGIKDTKTTSPEQNPLRENHIEEENGDDISQESGVSNGDLHADVNEEESDTVYENIASLRKEKTLENSVKTVNEEHDVVVPMRRRVPSKRTTLVDMHVPQVVEEAEEEDDEHVDDIIPATEGQEEMLMNLTFEPIEELPFKGKDMQSDEYDFSEIREILSHRKSPVRESVSLDPVEELRKLLEQV</sequence>
<evidence type="ECO:0000259" key="2">
    <source>
        <dbReference type="PROSITE" id="PS50003"/>
    </source>
</evidence>
<dbReference type="InterPro" id="IPR011993">
    <property type="entry name" value="PH-like_dom_sf"/>
</dbReference>
<keyword evidence="4" id="KW-1185">Reference proteome</keyword>
<proteinExistence type="predicted"/>
<dbReference type="Proteomes" id="UP000005408">
    <property type="component" value="Unassembled WGS sequence"/>
</dbReference>
<protein>
    <recommendedName>
        <fullName evidence="2">PH domain-containing protein</fullName>
    </recommendedName>
</protein>
<feature type="compositionally biased region" description="Polar residues" evidence="1">
    <location>
        <begin position="189"/>
        <end position="212"/>
    </location>
</feature>
<dbReference type="AlphaFoldDB" id="A0A8W8I638"/>
<feature type="compositionally biased region" description="Basic and acidic residues" evidence="1">
    <location>
        <begin position="168"/>
        <end position="188"/>
    </location>
</feature>
<dbReference type="SUPFAM" id="SSF50729">
    <property type="entry name" value="PH domain-like"/>
    <property type="match status" value="1"/>
</dbReference>
<feature type="region of interest" description="Disordered" evidence="1">
    <location>
        <begin position="352"/>
        <end position="391"/>
    </location>
</feature>
<organism evidence="3 4">
    <name type="scientific">Magallana gigas</name>
    <name type="common">Pacific oyster</name>
    <name type="synonym">Crassostrea gigas</name>
    <dbReference type="NCBI Taxonomy" id="29159"/>
    <lineage>
        <taxon>Eukaryota</taxon>
        <taxon>Metazoa</taxon>
        <taxon>Spiralia</taxon>
        <taxon>Lophotrochozoa</taxon>
        <taxon>Mollusca</taxon>
        <taxon>Bivalvia</taxon>
        <taxon>Autobranchia</taxon>
        <taxon>Pteriomorphia</taxon>
        <taxon>Ostreida</taxon>
        <taxon>Ostreoidea</taxon>
        <taxon>Ostreidae</taxon>
        <taxon>Magallana</taxon>
    </lineage>
</organism>
<dbReference type="Pfam" id="PF00169">
    <property type="entry name" value="PH"/>
    <property type="match status" value="1"/>
</dbReference>